<keyword evidence="3" id="KW-1185">Reference proteome</keyword>
<sequence length="141" mass="15874">MLRQHRTYWIVSAKTSFNTQRDRIHQSVTLDEARILEPRLRSSHAEDRTNDDETLLSSFLSPGKTGHAESIYGVDGSRGMEVSSSRLKVSCGPFPCVAEIGMLDDDEIGVVLLRVFEQLKDSEATPTKAGFKFCRRRRSGQ</sequence>
<evidence type="ECO:0000313" key="3">
    <source>
        <dbReference type="Proteomes" id="UP000664534"/>
    </source>
</evidence>
<evidence type="ECO:0000256" key="1">
    <source>
        <dbReference type="SAM" id="MobiDB-lite"/>
    </source>
</evidence>
<organism evidence="2 3">
    <name type="scientific">Imshaugia aleurites</name>
    <dbReference type="NCBI Taxonomy" id="172621"/>
    <lineage>
        <taxon>Eukaryota</taxon>
        <taxon>Fungi</taxon>
        <taxon>Dikarya</taxon>
        <taxon>Ascomycota</taxon>
        <taxon>Pezizomycotina</taxon>
        <taxon>Lecanoromycetes</taxon>
        <taxon>OSLEUM clade</taxon>
        <taxon>Lecanoromycetidae</taxon>
        <taxon>Lecanorales</taxon>
        <taxon>Lecanorineae</taxon>
        <taxon>Parmeliaceae</taxon>
        <taxon>Imshaugia</taxon>
    </lineage>
</organism>
<reference evidence="2" key="1">
    <citation type="submission" date="2021-03" db="EMBL/GenBank/DDBJ databases">
        <authorList>
            <person name="Tagirdzhanova G."/>
        </authorList>
    </citation>
    <scope>NUCLEOTIDE SEQUENCE</scope>
</reference>
<dbReference type="EMBL" id="CAJPDT010000002">
    <property type="protein sequence ID" value="CAF9905842.1"/>
    <property type="molecule type" value="Genomic_DNA"/>
</dbReference>
<dbReference type="AlphaFoldDB" id="A0A8H3HWY5"/>
<name>A0A8H3HWY5_9LECA</name>
<feature type="region of interest" description="Disordered" evidence="1">
    <location>
        <begin position="39"/>
        <end position="61"/>
    </location>
</feature>
<dbReference type="Proteomes" id="UP000664534">
    <property type="component" value="Unassembled WGS sequence"/>
</dbReference>
<comment type="caution">
    <text evidence="2">The sequence shown here is derived from an EMBL/GenBank/DDBJ whole genome shotgun (WGS) entry which is preliminary data.</text>
</comment>
<gene>
    <name evidence="2" type="ORF">IMSHALPRED_003990</name>
</gene>
<evidence type="ECO:0000313" key="2">
    <source>
        <dbReference type="EMBL" id="CAF9905842.1"/>
    </source>
</evidence>
<proteinExistence type="predicted"/>
<protein>
    <submittedName>
        <fullName evidence="2">Uncharacterized protein</fullName>
    </submittedName>
</protein>
<feature type="compositionally biased region" description="Basic and acidic residues" evidence="1">
    <location>
        <begin position="39"/>
        <end position="48"/>
    </location>
</feature>
<accession>A0A8H3HWY5</accession>